<proteinExistence type="predicted"/>
<dbReference type="EMBL" id="JABXXO010000003">
    <property type="protein sequence ID" value="KAF7783134.1"/>
    <property type="molecule type" value="Genomic_DNA"/>
</dbReference>
<evidence type="ECO:0000313" key="2">
    <source>
        <dbReference type="EMBL" id="KAF7783134.1"/>
    </source>
</evidence>
<accession>A0A8H7KK18</accession>
<name>A0A8H7KK18_AGABI</name>
<feature type="region of interest" description="Disordered" evidence="1">
    <location>
        <begin position="169"/>
        <end position="260"/>
    </location>
</feature>
<feature type="compositionally biased region" description="Basic residues" evidence="1">
    <location>
        <begin position="9"/>
        <end position="19"/>
    </location>
</feature>
<comment type="caution">
    <text evidence="2">The sequence shown here is derived from an EMBL/GenBank/DDBJ whole genome shotgun (WGS) entry which is preliminary data.</text>
</comment>
<protein>
    <submittedName>
        <fullName evidence="2">Uncharacterized protein</fullName>
    </submittedName>
</protein>
<organism evidence="2 3">
    <name type="scientific">Agaricus bisporus var. burnettii</name>
    <dbReference type="NCBI Taxonomy" id="192524"/>
    <lineage>
        <taxon>Eukaryota</taxon>
        <taxon>Fungi</taxon>
        <taxon>Dikarya</taxon>
        <taxon>Basidiomycota</taxon>
        <taxon>Agaricomycotina</taxon>
        <taxon>Agaricomycetes</taxon>
        <taxon>Agaricomycetidae</taxon>
        <taxon>Agaricales</taxon>
        <taxon>Agaricineae</taxon>
        <taxon>Agaricaceae</taxon>
        <taxon>Agaricus</taxon>
    </lineage>
</organism>
<reference evidence="2 3" key="1">
    <citation type="journal article" name="Sci. Rep.">
        <title>Telomere-to-telomere assembled and centromere annotated genomes of the two main subspecies of the button mushroom Agaricus bisporus reveal especially polymorphic chromosome ends.</title>
        <authorList>
            <person name="Sonnenberg A.S.M."/>
            <person name="Sedaghat-Telgerd N."/>
            <person name="Lavrijssen B."/>
            <person name="Ohm R.A."/>
            <person name="Hendrickx P.M."/>
            <person name="Scholtmeijer K."/>
            <person name="Baars J.J.P."/>
            <person name="van Peer A."/>
        </authorList>
    </citation>
    <scope>NUCLEOTIDE SEQUENCE [LARGE SCALE GENOMIC DNA]</scope>
    <source>
        <strain evidence="2 3">H119_p4</strain>
    </source>
</reference>
<feature type="region of interest" description="Disordered" evidence="1">
    <location>
        <begin position="94"/>
        <end position="154"/>
    </location>
</feature>
<feature type="region of interest" description="Disordered" evidence="1">
    <location>
        <begin position="1"/>
        <end position="26"/>
    </location>
</feature>
<gene>
    <name evidence="2" type="ORF">Agabi119p4_2510</name>
</gene>
<sequence length="450" mass="46465">MASASSTLRNRRNRAHTNPRKSPLTHQYFNPNVLIETYLFRCPLLENGSQTLYMVTTKMTPDGPVTATCTIVLSPITDENGQAAVQKVETCTFVPNPATNPNPSQPPTSASPGETSPQDSPATSLSSTSTDGSATSSAVPITTASAESSGGSGAISVNPVSTVTVSSSSTQISSSSNGAVSTQPVSTVTPITSTSVTSPTKTSSSPGTSTLTGAETTSDASSTSAVAENTSDATSTPSAAAEISSDAPSTTSTASAASSATAVPADTSNAAVSLPGKKLAVLPIGLGVFAVSQGFQAEETSGIWSSYGLWRHGTIIVTVLTAALLVYCSVYSEEYSVIPRLLDEIKMLKDSGLAAEVHSGRLHNLEVHALLACKDISTPEVLSFSRVGISSMRRYSEASEHQIAPFPGPEHRLKIVLFLEQCENMISQSSGIVQGVRTSTLTDLQGANRP</sequence>
<dbReference type="AlphaFoldDB" id="A0A8H7KK18"/>
<feature type="compositionally biased region" description="Low complexity" evidence="1">
    <location>
        <begin position="122"/>
        <end position="154"/>
    </location>
</feature>
<dbReference type="Proteomes" id="UP000629468">
    <property type="component" value="Unassembled WGS sequence"/>
</dbReference>
<evidence type="ECO:0000256" key="1">
    <source>
        <dbReference type="SAM" id="MobiDB-lite"/>
    </source>
</evidence>
<evidence type="ECO:0000313" key="3">
    <source>
        <dbReference type="Proteomes" id="UP000629468"/>
    </source>
</evidence>
<feature type="compositionally biased region" description="Polar residues" evidence="1">
    <location>
        <begin position="107"/>
        <end position="121"/>
    </location>
</feature>